<evidence type="ECO:0000259" key="6">
    <source>
        <dbReference type="Pfam" id="PF25989"/>
    </source>
</evidence>
<comment type="similarity">
    <text evidence="1">Belongs to the membrane fusion protein (MFP) (TC 8.A.1) family.</text>
</comment>
<evidence type="ECO:0000256" key="1">
    <source>
        <dbReference type="ARBA" id="ARBA00009477"/>
    </source>
</evidence>
<evidence type="ECO:0000259" key="5">
    <source>
        <dbReference type="Pfam" id="PF25954"/>
    </source>
</evidence>
<dbReference type="InterPro" id="IPR058792">
    <property type="entry name" value="Beta-barrel_RND_2"/>
</dbReference>
<evidence type="ECO:0000313" key="8">
    <source>
        <dbReference type="Proteomes" id="UP000471031"/>
    </source>
</evidence>
<dbReference type="InterPro" id="IPR058625">
    <property type="entry name" value="MdtA-like_BSH"/>
</dbReference>
<dbReference type="EMBL" id="WXEX01000005">
    <property type="protein sequence ID" value="MZP42893.1"/>
    <property type="molecule type" value="Genomic_DNA"/>
</dbReference>
<feature type="chain" id="PRO_5032445263" evidence="3">
    <location>
        <begin position="26"/>
        <end position="364"/>
    </location>
</feature>
<keyword evidence="2" id="KW-0175">Coiled coil</keyword>
<feature type="coiled-coil region" evidence="2">
    <location>
        <begin position="108"/>
        <end position="166"/>
    </location>
</feature>
<dbReference type="Gene3D" id="2.40.50.100">
    <property type="match status" value="1"/>
</dbReference>
<dbReference type="Proteomes" id="UP000471031">
    <property type="component" value="Unassembled WGS sequence"/>
</dbReference>
<reference evidence="7 8" key="1">
    <citation type="submission" date="2020-01" db="EMBL/GenBank/DDBJ databases">
        <title>Whole genome sequence of Heliobacterium gestii DSM 11169.</title>
        <authorList>
            <person name="Kyndt J.A."/>
            <person name="Meyer T.E."/>
        </authorList>
    </citation>
    <scope>NUCLEOTIDE SEQUENCE [LARGE SCALE GENOMIC DNA]</scope>
    <source>
        <strain evidence="7 8">DSM 11169</strain>
    </source>
</reference>
<dbReference type="Gene3D" id="2.40.30.170">
    <property type="match status" value="1"/>
</dbReference>
<feature type="domain" description="CusB-like beta-barrel" evidence="5">
    <location>
        <begin position="211"/>
        <end position="282"/>
    </location>
</feature>
<dbReference type="PANTHER" id="PTHR30469:SF15">
    <property type="entry name" value="HLYD FAMILY OF SECRETION PROTEINS"/>
    <property type="match status" value="1"/>
</dbReference>
<evidence type="ECO:0000256" key="3">
    <source>
        <dbReference type="SAM" id="SignalP"/>
    </source>
</evidence>
<dbReference type="GO" id="GO:0015562">
    <property type="term" value="F:efflux transmembrane transporter activity"/>
    <property type="evidence" value="ECO:0007669"/>
    <property type="project" value="InterPro"/>
</dbReference>
<keyword evidence="3" id="KW-0732">Signal</keyword>
<accession>A0A845LHE7</accession>
<comment type="caution">
    <text evidence="7">The sequence shown here is derived from an EMBL/GenBank/DDBJ whole genome shotgun (WGS) entry which is preliminary data.</text>
</comment>
<feature type="domain" description="Multidrug resistance protein MdtA-like barrel-sandwich hybrid" evidence="4">
    <location>
        <begin position="66"/>
        <end position="190"/>
    </location>
</feature>
<name>A0A845LHE7_HELGE</name>
<organism evidence="7 8">
    <name type="scientific">Heliomicrobium gestii</name>
    <name type="common">Heliobacterium gestii</name>
    <dbReference type="NCBI Taxonomy" id="2699"/>
    <lineage>
        <taxon>Bacteria</taxon>
        <taxon>Bacillati</taxon>
        <taxon>Bacillota</taxon>
        <taxon>Clostridia</taxon>
        <taxon>Eubacteriales</taxon>
        <taxon>Heliobacteriaceae</taxon>
        <taxon>Heliomicrobium</taxon>
    </lineage>
</organism>
<feature type="signal peptide" evidence="3">
    <location>
        <begin position="1"/>
        <end position="25"/>
    </location>
</feature>
<dbReference type="NCBIfam" id="TIGR01730">
    <property type="entry name" value="RND_mfp"/>
    <property type="match status" value="1"/>
</dbReference>
<dbReference type="Pfam" id="PF25954">
    <property type="entry name" value="Beta-barrel_RND_2"/>
    <property type="match status" value="1"/>
</dbReference>
<dbReference type="Pfam" id="PF25917">
    <property type="entry name" value="BSH_RND"/>
    <property type="match status" value="1"/>
</dbReference>
<dbReference type="Gene3D" id="2.40.420.20">
    <property type="match status" value="1"/>
</dbReference>
<dbReference type="PROSITE" id="PS51257">
    <property type="entry name" value="PROKAR_LIPOPROTEIN"/>
    <property type="match status" value="1"/>
</dbReference>
<evidence type="ECO:0000259" key="4">
    <source>
        <dbReference type="Pfam" id="PF25917"/>
    </source>
</evidence>
<sequence>MNGHFKHVLSLVLLFGLVASGCSKAEPVAKEDIPPVRTQVVSLNAEGTPVTYPGEVVGRNESHLSFQVGGKITKRYVEVGDAVNAGDVLMEIDTIDLQQDVTTQKASVEAIEATLRLHEDNLKRYKQLLDNGAISKAEVDSLQTTRDATAAQLEQAKSQLERMRNQVNYGVLVAGANGIVSHISGEVGQVVNPNHPGEDVITLVLDNEREVAIDVPERQLADIQKTGKINVSFWALPNVTLAGTIRDIAPMADKATRTYKVKISVPALPAEVKYGMTATVSIYPANPVARFTVPLSSLYQRSNDASVWVVQGHSVSLRPVKVGNVLDGKVEIVGGLKDGEIIVTAGVHKLREGQTVRVNAGGGQ</sequence>
<dbReference type="InterPro" id="IPR058637">
    <property type="entry name" value="YknX-like_C"/>
</dbReference>
<dbReference type="Gene3D" id="1.10.287.470">
    <property type="entry name" value="Helix hairpin bin"/>
    <property type="match status" value="1"/>
</dbReference>
<dbReference type="OrthoDB" id="9813967at2"/>
<keyword evidence="8" id="KW-1185">Reference proteome</keyword>
<dbReference type="AlphaFoldDB" id="A0A845LHE7"/>
<dbReference type="Pfam" id="PF25989">
    <property type="entry name" value="YknX_C"/>
    <property type="match status" value="1"/>
</dbReference>
<evidence type="ECO:0000313" key="7">
    <source>
        <dbReference type="EMBL" id="MZP42893.1"/>
    </source>
</evidence>
<dbReference type="PANTHER" id="PTHR30469">
    <property type="entry name" value="MULTIDRUG RESISTANCE PROTEIN MDTA"/>
    <property type="match status" value="1"/>
</dbReference>
<dbReference type="SUPFAM" id="SSF111369">
    <property type="entry name" value="HlyD-like secretion proteins"/>
    <property type="match status" value="1"/>
</dbReference>
<dbReference type="RefSeq" id="WP_161261463.1">
    <property type="nucleotide sequence ID" value="NZ_JAFBDC010000004.1"/>
</dbReference>
<proteinExistence type="inferred from homology"/>
<protein>
    <submittedName>
        <fullName evidence="7">Efflux RND transporter periplasmic adaptor subunit</fullName>
    </submittedName>
</protein>
<feature type="domain" description="YknX-like C-terminal permuted SH3-like" evidence="6">
    <location>
        <begin position="292"/>
        <end position="358"/>
    </location>
</feature>
<dbReference type="GO" id="GO:1990281">
    <property type="term" value="C:efflux pump complex"/>
    <property type="evidence" value="ECO:0007669"/>
    <property type="project" value="TreeGrafter"/>
</dbReference>
<evidence type="ECO:0000256" key="2">
    <source>
        <dbReference type="SAM" id="Coils"/>
    </source>
</evidence>
<dbReference type="InterPro" id="IPR006143">
    <property type="entry name" value="RND_pump_MFP"/>
</dbReference>
<gene>
    <name evidence="7" type="ORF">GTO89_07550</name>
</gene>